<organism evidence="1 2">
    <name type="scientific">Mixia osmundae (strain CBS 9802 / IAM 14324 / JCM 22182 / KY 12970)</name>
    <dbReference type="NCBI Taxonomy" id="764103"/>
    <lineage>
        <taxon>Eukaryota</taxon>
        <taxon>Fungi</taxon>
        <taxon>Dikarya</taxon>
        <taxon>Basidiomycota</taxon>
        <taxon>Pucciniomycotina</taxon>
        <taxon>Mixiomycetes</taxon>
        <taxon>Mixiales</taxon>
        <taxon>Mixiaceae</taxon>
        <taxon>Mixia</taxon>
    </lineage>
</organism>
<dbReference type="GO" id="GO:0005634">
    <property type="term" value="C:nucleus"/>
    <property type="evidence" value="ECO:0007669"/>
    <property type="project" value="TreeGrafter"/>
</dbReference>
<accession>G7E1X8</accession>
<dbReference type="EMBL" id="BABT02000108">
    <property type="protein sequence ID" value="GAA96891.1"/>
    <property type="molecule type" value="Genomic_DNA"/>
</dbReference>
<evidence type="ECO:0008006" key="3">
    <source>
        <dbReference type="Google" id="ProtNLM"/>
    </source>
</evidence>
<dbReference type="HOGENOM" id="CLU_045011_8_0_1"/>
<dbReference type="FunCoup" id="G7E1X8">
    <property type="interactions" value="183"/>
</dbReference>
<dbReference type="STRING" id="764103.G7E1X8"/>
<dbReference type="Gene3D" id="3.40.50.1000">
    <property type="entry name" value="HAD superfamily/HAD-like"/>
    <property type="match status" value="1"/>
</dbReference>
<proteinExistence type="predicted"/>
<dbReference type="Gene3D" id="1.10.150.720">
    <property type="entry name" value="Haloacid dehalogenase-like hydrolase"/>
    <property type="match status" value="1"/>
</dbReference>
<dbReference type="InterPro" id="IPR023214">
    <property type="entry name" value="HAD_sf"/>
</dbReference>
<dbReference type="Proteomes" id="UP000009131">
    <property type="component" value="Unassembled WGS sequence"/>
</dbReference>
<dbReference type="InterPro" id="IPR036412">
    <property type="entry name" value="HAD-like_sf"/>
</dbReference>
<dbReference type="NCBIfam" id="TIGR01549">
    <property type="entry name" value="HAD-SF-IA-v1"/>
    <property type="match status" value="1"/>
</dbReference>
<keyword evidence="2" id="KW-1185">Reference proteome</keyword>
<dbReference type="GO" id="GO:0016791">
    <property type="term" value="F:phosphatase activity"/>
    <property type="evidence" value="ECO:0007669"/>
    <property type="project" value="UniProtKB-ARBA"/>
</dbReference>
<dbReference type="InterPro" id="IPR044924">
    <property type="entry name" value="HAD-SF_hydro_IA_REG-2-like_cap"/>
</dbReference>
<dbReference type="RefSeq" id="XP_014567265.1">
    <property type="nucleotide sequence ID" value="XM_014711779.1"/>
</dbReference>
<evidence type="ECO:0000313" key="2">
    <source>
        <dbReference type="Proteomes" id="UP000009131"/>
    </source>
</evidence>
<dbReference type="PANTHER" id="PTHR46191">
    <property type="match status" value="1"/>
</dbReference>
<dbReference type="eggNOG" id="KOG3085">
    <property type="taxonomic scope" value="Eukaryota"/>
</dbReference>
<reference evidence="1 2" key="2">
    <citation type="journal article" date="2012" name="Open Biol.">
        <title>Characteristics of nucleosomes and linker DNA regions on the genome of the basidiomycete Mixia osmundae revealed by mono- and dinucleosome mapping.</title>
        <authorList>
            <person name="Nishida H."/>
            <person name="Kondo S."/>
            <person name="Matsumoto T."/>
            <person name="Suzuki Y."/>
            <person name="Yoshikawa H."/>
            <person name="Taylor T.D."/>
            <person name="Sugiyama J."/>
        </authorList>
    </citation>
    <scope>NUCLEOTIDE SEQUENCE [LARGE SCALE GENOMIC DNA]</scope>
    <source>
        <strain evidence="2">CBS 9802 / IAM 14324 / JCM 22182 / KY 12970</strain>
    </source>
</reference>
<name>G7E1X8_MIXOS</name>
<dbReference type="InParanoid" id="G7E1X8"/>
<dbReference type="Pfam" id="PF00702">
    <property type="entry name" value="Hydrolase"/>
    <property type="match status" value="1"/>
</dbReference>
<comment type="caution">
    <text evidence="1">The sequence shown here is derived from an EMBL/GenBank/DDBJ whole genome shotgun (WGS) entry which is preliminary data.</text>
</comment>
<dbReference type="SUPFAM" id="SSF56784">
    <property type="entry name" value="HAD-like"/>
    <property type="match status" value="1"/>
</dbReference>
<dbReference type="SFLD" id="SFLDG01129">
    <property type="entry name" value="C1.5:_HAD__Beta-PGM__Phosphata"/>
    <property type="match status" value="1"/>
</dbReference>
<dbReference type="InterPro" id="IPR006439">
    <property type="entry name" value="HAD-SF_hydro_IA"/>
</dbReference>
<dbReference type="SFLD" id="SFLDS00003">
    <property type="entry name" value="Haloacid_Dehalogenase"/>
    <property type="match status" value="1"/>
</dbReference>
<dbReference type="InterPro" id="IPR011949">
    <property type="entry name" value="HAD-SF_hydro_IA_REG-2-like"/>
</dbReference>
<dbReference type="NCBIfam" id="TIGR02252">
    <property type="entry name" value="DREG-2"/>
    <property type="match status" value="1"/>
</dbReference>
<dbReference type="InterPro" id="IPR051828">
    <property type="entry name" value="HAD-like_hydrolase_domain"/>
</dbReference>
<evidence type="ECO:0000313" key="1">
    <source>
        <dbReference type="EMBL" id="GAA96891.1"/>
    </source>
</evidence>
<sequence length="249" mass="28075">MTAGIRLILFDAFGTLLKPRTAPHSQYADEARRQNLVVKDNDVQRTFKQAFRRTNAEYPNYGQPQLDPSRWWSLVIERTFEDLVTGNELQTALPGLTSALIQRFSSSRAYELYEDVRPALATVKSGWPGIELGVLSNTDPCLHDVLKSLGLSDEFLAVQTSWALRVAKPDPLIFLRAIQDSFRPDQVLYVGDDPEEDYDAACKAGLRSVWLKRPGLGAKGWDDQFDEECARETIASLADLSDWLRQHSS</sequence>
<dbReference type="PRINTS" id="PR00413">
    <property type="entry name" value="HADHALOGNASE"/>
</dbReference>
<dbReference type="PANTHER" id="PTHR46191:SF2">
    <property type="entry name" value="HALOACID DEHALOGENASE-LIKE HYDROLASE DOMAIN-CONTAINING PROTEIN 3"/>
    <property type="match status" value="1"/>
</dbReference>
<dbReference type="AlphaFoldDB" id="G7E1X8"/>
<gene>
    <name evidence="1" type="primary">Mo03564</name>
    <name evidence="1" type="ORF">E5Q_03564</name>
</gene>
<dbReference type="OrthoDB" id="444127at2759"/>
<dbReference type="OMA" id="WWRQLIA"/>
<protein>
    <recommendedName>
        <fullName evidence="3">Haloacid dehalogenase-like hydrolase domain-containing protein 3</fullName>
    </recommendedName>
</protein>
<reference evidence="1 2" key="1">
    <citation type="journal article" date="2011" name="J. Gen. Appl. Microbiol.">
        <title>Draft genome sequencing of the enigmatic basidiomycete Mixia osmundae.</title>
        <authorList>
            <person name="Nishida H."/>
            <person name="Nagatsuka Y."/>
            <person name="Sugiyama J."/>
        </authorList>
    </citation>
    <scope>NUCLEOTIDE SEQUENCE [LARGE SCALE GENOMIC DNA]</scope>
    <source>
        <strain evidence="2">CBS 9802 / IAM 14324 / JCM 22182 / KY 12970</strain>
    </source>
</reference>